<comment type="subcellular location">
    <subcellularLocation>
        <location evidence="1">Cell membrane</location>
        <topology evidence="1">Multi-pass membrane protein</topology>
    </subcellularLocation>
</comment>
<dbReference type="EMBL" id="JBHSBB010000001">
    <property type="protein sequence ID" value="MFC4029890.1"/>
    <property type="molecule type" value="Genomic_DNA"/>
</dbReference>
<reference evidence="11" key="1">
    <citation type="journal article" date="2019" name="Int. J. Syst. Evol. Microbiol.">
        <title>The Global Catalogue of Microorganisms (GCM) 10K type strain sequencing project: providing services to taxonomists for standard genome sequencing and annotation.</title>
        <authorList>
            <consortium name="The Broad Institute Genomics Platform"/>
            <consortium name="The Broad Institute Genome Sequencing Center for Infectious Disease"/>
            <person name="Wu L."/>
            <person name="Ma J."/>
        </authorList>
    </citation>
    <scope>NUCLEOTIDE SEQUENCE [LARGE SCALE GENOMIC DNA]</scope>
    <source>
        <strain evidence="11">CGMCC 4.7237</strain>
    </source>
</reference>
<organism evidence="10 11">
    <name type="scientific">Streptomyces polygonati</name>
    <dbReference type="NCBI Taxonomy" id="1617087"/>
    <lineage>
        <taxon>Bacteria</taxon>
        <taxon>Bacillati</taxon>
        <taxon>Actinomycetota</taxon>
        <taxon>Actinomycetes</taxon>
        <taxon>Kitasatosporales</taxon>
        <taxon>Streptomycetaceae</taxon>
        <taxon>Streptomyces</taxon>
    </lineage>
</organism>
<feature type="transmembrane region" description="Helical" evidence="8">
    <location>
        <begin position="210"/>
        <end position="229"/>
    </location>
</feature>
<feature type="domain" description="Major facilitator superfamily (MFS) profile" evidence="9">
    <location>
        <begin position="23"/>
        <end position="476"/>
    </location>
</feature>
<evidence type="ECO:0000256" key="8">
    <source>
        <dbReference type="SAM" id="Phobius"/>
    </source>
</evidence>
<feature type="transmembrane region" description="Helical" evidence="8">
    <location>
        <begin position="309"/>
        <end position="333"/>
    </location>
</feature>
<gene>
    <name evidence="10" type="ORF">ACFO3J_00225</name>
</gene>
<keyword evidence="2" id="KW-0813">Transport</keyword>
<evidence type="ECO:0000256" key="4">
    <source>
        <dbReference type="ARBA" id="ARBA00022692"/>
    </source>
</evidence>
<dbReference type="InterPro" id="IPR011701">
    <property type="entry name" value="MFS"/>
</dbReference>
<feature type="transmembrane region" description="Helical" evidence="8">
    <location>
        <begin position="60"/>
        <end position="78"/>
    </location>
</feature>
<evidence type="ECO:0000256" key="7">
    <source>
        <dbReference type="ARBA" id="ARBA00023251"/>
    </source>
</evidence>
<evidence type="ECO:0000256" key="2">
    <source>
        <dbReference type="ARBA" id="ARBA00022448"/>
    </source>
</evidence>
<feature type="transmembrane region" description="Helical" evidence="8">
    <location>
        <begin position="235"/>
        <end position="259"/>
    </location>
</feature>
<keyword evidence="11" id="KW-1185">Reference proteome</keyword>
<keyword evidence="4 8" id="KW-0812">Transmembrane</keyword>
<dbReference type="CDD" id="cd17321">
    <property type="entry name" value="MFS_MMR_MDR_like"/>
    <property type="match status" value="1"/>
</dbReference>
<dbReference type="PRINTS" id="PR01036">
    <property type="entry name" value="TCRTETB"/>
</dbReference>
<evidence type="ECO:0000256" key="1">
    <source>
        <dbReference type="ARBA" id="ARBA00004651"/>
    </source>
</evidence>
<feature type="transmembrane region" description="Helical" evidence="8">
    <location>
        <begin position="21"/>
        <end position="45"/>
    </location>
</feature>
<feature type="transmembrane region" description="Helical" evidence="8">
    <location>
        <begin position="177"/>
        <end position="198"/>
    </location>
</feature>
<dbReference type="InterPro" id="IPR036259">
    <property type="entry name" value="MFS_trans_sf"/>
</dbReference>
<name>A0ABV8HGD7_9ACTN</name>
<dbReference type="PROSITE" id="PS50850">
    <property type="entry name" value="MFS"/>
    <property type="match status" value="1"/>
</dbReference>
<dbReference type="PANTHER" id="PTHR42718">
    <property type="entry name" value="MAJOR FACILITATOR SUPERFAMILY MULTIDRUG TRANSPORTER MFSC"/>
    <property type="match status" value="1"/>
</dbReference>
<feature type="transmembrane region" description="Helical" evidence="8">
    <location>
        <begin position="449"/>
        <end position="472"/>
    </location>
</feature>
<keyword evidence="6 8" id="KW-0472">Membrane</keyword>
<evidence type="ECO:0000313" key="11">
    <source>
        <dbReference type="Proteomes" id="UP001595765"/>
    </source>
</evidence>
<evidence type="ECO:0000256" key="6">
    <source>
        <dbReference type="ARBA" id="ARBA00023136"/>
    </source>
</evidence>
<feature type="transmembrane region" description="Helical" evidence="8">
    <location>
        <begin position="280"/>
        <end position="303"/>
    </location>
</feature>
<sequence length="487" mass="49519">MVTDTSLQQSPVDTGLGVRGWLTLIVLCAAQFMVSLDFSVVTVALPEIGRDLNFRTTGDLQWVMTACVLPTAGLLLLFSRVADLVGRRRMFMTGVLFVTVFSLVAGLAVAPWMLVAARAGQGVAAAMIGPTALALLTTAFPEGPRRTRALGVSGAVLSLGFVVGTICGGVITSGLNWRWTMLIMVIIGGVVLVGASSLLPHNDVRVAARLDISGAVLATAGLLSLVYGVSTGADAGWTSASTLGSLIGAVVLIGALLVVENRQEAPLIPMRILNRRTVKWGGLTGFVTFGMCGGTTVLLSLYMQDVLGWSPLVTGLGFLSEGIAAMIAGSAASRLIQAMGGNERVLPVGLLVQAAGTGAMVLLPTHDSVALLLVTSGAMGLGHVLSVVSFIGIMASGLGDEEQGVVGGLAQTAQFLGSSVGVALLAAVVTARTDALRPGRRALDSTLGGLHAGMLVSALIIVAGFCVASLFLRRPAPGPSAAAGVGA</sequence>
<evidence type="ECO:0000313" key="10">
    <source>
        <dbReference type="EMBL" id="MFC4029890.1"/>
    </source>
</evidence>
<evidence type="ECO:0000256" key="3">
    <source>
        <dbReference type="ARBA" id="ARBA00022475"/>
    </source>
</evidence>
<dbReference type="SUPFAM" id="SSF103473">
    <property type="entry name" value="MFS general substrate transporter"/>
    <property type="match status" value="1"/>
</dbReference>
<comment type="caution">
    <text evidence="10">The sequence shown here is derived from an EMBL/GenBank/DDBJ whole genome shotgun (WGS) entry which is preliminary data.</text>
</comment>
<keyword evidence="7" id="KW-0046">Antibiotic resistance</keyword>
<dbReference type="Gene3D" id="1.20.1250.20">
    <property type="entry name" value="MFS general substrate transporter like domains"/>
    <property type="match status" value="1"/>
</dbReference>
<feature type="transmembrane region" description="Helical" evidence="8">
    <location>
        <begin position="149"/>
        <end position="171"/>
    </location>
</feature>
<feature type="transmembrane region" description="Helical" evidence="8">
    <location>
        <begin position="119"/>
        <end position="137"/>
    </location>
</feature>
<evidence type="ECO:0000259" key="9">
    <source>
        <dbReference type="PROSITE" id="PS50850"/>
    </source>
</evidence>
<protein>
    <submittedName>
        <fullName evidence="10">MFS transporter</fullName>
    </submittedName>
</protein>
<feature type="transmembrane region" description="Helical" evidence="8">
    <location>
        <begin position="369"/>
        <end position="393"/>
    </location>
</feature>
<dbReference type="PANTHER" id="PTHR42718:SF46">
    <property type="entry name" value="BLR6921 PROTEIN"/>
    <property type="match status" value="1"/>
</dbReference>
<dbReference type="Gene3D" id="1.20.1720.10">
    <property type="entry name" value="Multidrug resistance protein D"/>
    <property type="match status" value="1"/>
</dbReference>
<keyword evidence="5 8" id="KW-1133">Transmembrane helix</keyword>
<proteinExistence type="predicted"/>
<feature type="transmembrane region" description="Helical" evidence="8">
    <location>
        <begin position="405"/>
        <end position="429"/>
    </location>
</feature>
<dbReference type="Proteomes" id="UP001595765">
    <property type="component" value="Unassembled WGS sequence"/>
</dbReference>
<dbReference type="InterPro" id="IPR020846">
    <property type="entry name" value="MFS_dom"/>
</dbReference>
<accession>A0ABV8HGD7</accession>
<dbReference type="RefSeq" id="WP_386424495.1">
    <property type="nucleotide sequence ID" value="NZ_JBHSBB010000001.1"/>
</dbReference>
<evidence type="ECO:0000256" key="5">
    <source>
        <dbReference type="ARBA" id="ARBA00022989"/>
    </source>
</evidence>
<keyword evidence="3" id="KW-1003">Cell membrane</keyword>
<dbReference type="Pfam" id="PF07690">
    <property type="entry name" value="MFS_1"/>
    <property type="match status" value="1"/>
</dbReference>
<feature type="transmembrane region" description="Helical" evidence="8">
    <location>
        <begin position="90"/>
        <end position="113"/>
    </location>
</feature>